<feature type="domain" description="Spermatogenesis-associated protein 1 C-terminal" evidence="3">
    <location>
        <begin position="2489"/>
        <end position="2636"/>
    </location>
</feature>
<feature type="compositionally biased region" description="Polar residues" evidence="2">
    <location>
        <begin position="1582"/>
        <end position="1592"/>
    </location>
</feature>
<feature type="compositionally biased region" description="Basic and acidic residues" evidence="2">
    <location>
        <begin position="1463"/>
        <end position="1474"/>
    </location>
</feature>
<dbReference type="InterPro" id="IPR031478">
    <property type="entry name" value="SPATA1_C"/>
</dbReference>
<feature type="compositionally biased region" description="Basic and acidic residues" evidence="2">
    <location>
        <begin position="1671"/>
        <end position="1701"/>
    </location>
</feature>
<protein>
    <recommendedName>
        <fullName evidence="3">Spermatogenesis-associated protein 1 C-terminal domain-containing protein</fullName>
    </recommendedName>
</protein>
<feature type="region of interest" description="Disordered" evidence="2">
    <location>
        <begin position="555"/>
        <end position="1158"/>
    </location>
</feature>
<keyword evidence="1" id="KW-0175">Coiled coil</keyword>
<feature type="compositionally biased region" description="Low complexity" evidence="2">
    <location>
        <begin position="53"/>
        <end position="65"/>
    </location>
</feature>
<dbReference type="Pfam" id="PF15743">
    <property type="entry name" value="SPATA1_C"/>
    <property type="match status" value="1"/>
</dbReference>
<evidence type="ECO:0000256" key="2">
    <source>
        <dbReference type="SAM" id="MobiDB-lite"/>
    </source>
</evidence>
<feature type="compositionally biased region" description="Polar residues" evidence="2">
    <location>
        <begin position="1202"/>
        <end position="1211"/>
    </location>
</feature>
<feature type="compositionally biased region" description="Low complexity" evidence="2">
    <location>
        <begin position="1035"/>
        <end position="1044"/>
    </location>
</feature>
<feature type="compositionally biased region" description="Polar residues" evidence="2">
    <location>
        <begin position="1478"/>
        <end position="1491"/>
    </location>
</feature>
<name>A0AAQ4D3W6_AMBAM</name>
<feature type="compositionally biased region" description="Basic and acidic residues" evidence="2">
    <location>
        <begin position="1858"/>
        <end position="1874"/>
    </location>
</feature>
<feature type="compositionally biased region" description="Basic and acidic residues" evidence="2">
    <location>
        <begin position="1301"/>
        <end position="1326"/>
    </location>
</feature>
<dbReference type="Proteomes" id="UP001321473">
    <property type="component" value="Unassembled WGS sequence"/>
</dbReference>
<feature type="compositionally biased region" description="Basic and acidic residues" evidence="2">
    <location>
        <begin position="600"/>
        <end position="654"/>
    </location>
</feature>
<evidence type="ECO:0000313" key="5">
    <source>
        <dbReference type="Proteomes" id="UP001321473"/>
    </source>
</evidence>
<feature type="compositionally biased region" description="Basic and acidic residues" evidence="2">
    <location>
        <begin position="688"/>
        <end position="702"/>
    </location>
</feature>
<feature type="compositionally biased region" description="Low complexity" evidence="2">
    <location>
        <begin position="2356"/>
        <end position="2365"/>
    </location>
</feature>
<feature type="compositionally biased region" description="Polar residues" evidence="2">
    <location>
        <begin position="1832"/>
        <end position="1841"/>
    </location>
</feature>
<evidence type="ECO:0000313" key="4">
    <source>
        <dbReference type="EMBL" id="KAK8757156.1"/>
    </source>
</evidence>
<feature type="compositionally biased region" description="Polar residues" evidence="2">
    <location>
        <begin position="747"/>
        <end position="756"/>
    </location>
</feature>
<feature type="compositionally biased region" description="Basic residues" evidence="2">
    <location>
        <begin position="1233"/>
        <end position="1243"/>
    </location>
</feature>
<feature type="compositionally biased region" description="Acidic residues" evidence="2">
    <location>
        <begin position="1447"/>
        <end position="1456"/>
    </location>
</feature>
<feature type="compositionally biased region" description="Polar residues" evidence="2">
    <location>
        <begin position="1619"/>
        <end position="1633"/>
    </location>
</feature>
<feature type="compositionally biased region" description="Pro residues" evidence="2">
    <location>
        <begin position="178"/>
        <end position="189"/>
    </location>
</feature>
<feature type="compositionally biased region" description="Basic and acidic residues" evidence="2">
    <location>
        <begin position="2066"/>
        <end position="2105"/>
    </location>
</feature>
<keyword evidence="5" id="KW-1185">Reference proteome</keyword>
<feature type="compositionally biased region" description="Gly residues" evidence="2">
    <location>
        <begin position="562"/>
        <end position="575"/>
    </location>
</feature>
<feature type="compositionally biased region" description="Low complexity" evidence="2">
    <location>
        <begin position="580"/>
        <end position="599"/>
    </location>
</feature>
<feature type="compositionally biased region" description="Polar residues" evidence="2">
    <location>
        <begin position="2299"/>
        <end position="2312"/>
    </location>
</feature>
<feature type="compositionally biased region" description="Basic and acidic residues" evidence="2">
    <location>
        <begin position="1565"/>
        <end position="1580"/>
    </location>
</feature>
<feature type="compositionally biased region" description="Basic and acidic residues" evidence="2">
    <location>
        <begin position="1728"/>
        <end position="1741"/>
    </location>
</feature>
<feature type="compositionally biased region" description="Basic and acidic residues" evidence="2">
    <location>
        <begin position="1773"/>
        <end position="1803"/>
    </location>
</feature>
<feature type="compositionally biased region" description="Basic and acidic residues" evidence="2">
    <location>
        <begin position="898"/>
        <end position="907"/>
    </location>
</feature>
<feature type="compositionally biased region" description="Basic and acidic residues" evidence="2">
    <location>
        <begin position="66"/>
        <end position="102"/>
    </location>
</feature>
<proteinExistence type="predicted"/>
<evidence type="ECO:0000256" key="1">
    <source>
        <dbReference type="SAM" id="Coils"/>
    </source>
</evidence>
<feature type="compositionally biased region" description="Low complexity" evidence="2">
    <location>
        <begin position="723"/>
        <end position="732"/>
    </location>
</feature>
<gene>
    <name evidence="4" type="ORF">V5799_000142</name>
</gene>
<feature type="region of interest" description="Disordered" evidence="2">
    <location>
        <begin position="1"/>
        <end position="118"/>
    </location>
</feature>
<feature type="compositionally biased region" description="Polar residues" evidence="2">
    <location>
        <begin position="1071"/>
        <end position="1083"/>
    </location>
</feature>
<evidence type="ECO:0000259" key="3">
    <source>
        <dbReference type="Pfam" id="PF15743"/>
    </source>
</evidence>
<feature type="compositionally biased region" description="Basic and acidic residues" evidence="2">
    <location>
        <begin position="2146"/>
        <end position="2156"/>
    </location>
</feature>
<feature type="compositionally biased region" description="Acidic residues" evidence="2">
    <location>
        <begin position="1804"/>
        <end position="1817"/>
    </location>
</feature>
<feature type="region of interest" description="Disordered" evidence="2">
    <location>
        <begin position="1171"/>
        <end position="2400"/>
    </location>
</feature>
<feature type="compositionally biased region" description="Low complexity" evidence="2">
    <location>
        <begin position="1267"/>
        <end position="1282"/>
    </location>
</feature>
<reference evidence="4 5" key="1">
    <citation type="journal article" date="2023" name="Arcadia Sci">
        <title>De novo assembly of a long-read Amblyomma americanum tick genome.</title>
        <authorList>
            <person name="Chou S."/>
            <person name="Poskanzer K.E."/>
            <person name="Rollins M."/>
            <person name="Thuy-Boun P.S."/>
        </authorList>
    </citation>
    <scope>NUCLEOTIDE SEQUENCE [LARGE SCALE GENOMIC DNA]</scope>
    <source>
        <strain evidence="4">F_SG_1</strain>
        <tissue evidence="4">Salivary glands</tissue>
    </source>
</reference>
<feature type="compositionally biased region" description="Polar residues" evidence="2">
    <location>
        <begin position="1520"/>
        <end position="1533"/>
    </location>
</feature>
<feature type="coiled-coil region" evidence="1">
    <location>
        <begin position="2476"/>
        <end position="2510"/>
    </location>
</feature>
<feature type="compositionally biased region" description="Basic and acidic residues" evidence="2">
    <location>
        <begin position="1127"/>
        <end position="1149"/>
    </location>
</feature>
<comment type="caution">
    <text evidence="4">The sequence shown here is derived from an EMBL/GenBank/DDBJ whole genome shotgun (WGS) entry which is preliminary data.</text>
</comment>
<feature type="compositionally biased region" description="Basic and acidic residues" evidence="2">
    <location>
        <begin position="9"/>
        <end position="51"/>
    </location>
</feature>
<feature type="compositionally biased region" description="Basic residues" evidence="2">
    <location>
        <begin position="1085"/>
        <end position="1094"/>
    </location>
</feature>
<feature type="compositionally biased region" description="Polar residues" evidence="2">
    <location>
        <begin position="820"/>
        <end position="829"/>
    </location>
</feature>
<feature type="region of interest" description="Disordered" evidence="2">
    <location>
        <begin position="155"/>
        <end position="209"/>
    </location>
</feature>
<feature type="compositionally biased region" description="Basic and acidic residues" evidence="2">
    <location>
        <begin position="861"/>
        <end position="890"/>
    </location>
</feature>
<feature type="compositionally biased region" description="Basic and acidic residues" evidence="2">
    <location>
        <begin position="941"/>
        <end position="976"/>
    </location>
</feature>
<dbReference type="PANTHER" id="PTHR14421">
    <property type="entry name" value="SPERMATOGENESIS-ASSOCIATED PROTEIN 1"/>
    <property type="match status" value="1"/>
</dbReference>
<organism evidence="4 5">
    <name type="scientific">Amblyomma americanum</name>
    <name type="common">Lone star tick</name>
    <dbReference type="NCBI Taxonomy" id="6943"/>
    <lineage>
        <taxon>Eukaryota</taxon>
        <taxon>Metazoa</taxon>
        <taxon>Ecdysozoa</taxon>
        <taxon>Arthropoda</taxon>
        <taxon>Chelicerata</taxon>
        <taxon>Arachnida</taxon>
        <taxon>Acari</taxon>
        <taxon>Parasitiformes</taxon>
        <taxon>Ixodida</taxon>
        <taxon>Ixodoidea</taxon>
        <taxon>Ixodidae</taxon>
        <taxon>Amblyomminae</taxon>
        <taxon>Amblyomma</taxon>
    </lineage>
</organism>
<feature type="compositionally biased region" description="Basic and acidic residues" evidence="2">
    <location>
        <begin position="1930"/>
        <end position="1939"/>
    </location>
</feature>
<feature type="compositionally biased region" description="Polar residues" evidence="2">
    <location>
        <begin position="1397"/>
        <end position="1415"/>
    </location>
</feature>
<feature type="compositionally biased region" description="Basic and acidic residues" evidence="2">
    <location>
        <begin position="1244"/>
        <end position="1258"/>
    </location>
</feature>
<dbReference type="PANTHER" id="PTHR14421:SF3">
    <property type="entry name" value="SPERMATOGENESIS-ASSOCIATED PROTEIN 1"/>
    <property type="match status" value="1"/>
</dbReference>
<feature type="compositionally biased region" description="Basic and acidic residues" evidence="2">
    <location>
        <begin position="2187"/>
        <end position="2196"/>
    </location>
</feature>
<accession>A0AAQ4D3W6</accession>
<feature type="compositionally biased region" description="Basic and acidic residues" evidence="2">
    <location>
        <begin position="194"/>
        <end position="206"/>
    </location>
</feature>
<feature type="compositionally biased region" description="Basic and acidic residues" evidence="2">
    <location>
        <begin position="1380"/>
        <end position="1393"/>
    </location>
</feature>
<dbReference type="InterPro" id="IPR039062">
    <property type="entry name" value="SPAT1"/>
</dbReference>
<feature type="compositionally biased region" description="Polar residues" evidence="2">
    <location>
        <begin position="1338"/>
        <end position="1351"/>
    </location>
</feature>
<dbReference type="EMBL" id="JARKHS020035521">
    <property type="protein sequence ID" value="KAK8757156.1"/>
    <property type="molecule type" value="Genomic_DNA"/>
</dbReference>
<feature type="compositionally biased region" description="Basic and acidic residues" evidence="2">
    <location>
        <begin position="2014"/>
        <end position="2034"/>
    </location>
</feature>
<sequence length="2664" mass="288311">MPEEEEDDDKKGGKDKKAGKDDKKGGKDDKKGGKDDKKAGKDDKKGKDKSPKSPKSPGKGSAKGSPKGEKKAPDASKEKVEKSEEPSEKTEELKAKSYEKVKKPMGPYRAPPPSDTMLKAMAESGPVYAERFYNDSYEDDQEGRNYVEVQMYERRSGTNISEGGARAPRGGQTFYVDVPPPRPPRPPPFDEYYDERQHSRRDRMERPSMSQQQMMYFDDGGTMSHRQEASFYDYQDQIPPAGPIPHQESRRPIVLPPTTVVVNLSEGGAPTAGGASMVGARASGYDMPQRQQSLRASMRSHEELRTPHHRQQSDMHVRNAPPMTTQLTQQLRDIAKQNQRPMDDNVVSSTERVIYEVIRKMESTESSEGAEHVERFERLQRPGPRLVDLHVYIVPEERWLRKRKLARNHVVDYAISAGFIRVLPTARLVDVRQEIDRQLGHDVVPKEYVFLRSVGRNFTQASEPEIYLKSGQFADHSWSHGDESGLDEAYLDARRTHEIIERRIGALSPPLSSPEGFLPHVDSTRLLLSRPSKARRSGGASNGTVANGAAATTTYHWSTSNGGSGGGTQRSGGGPYQQQHRVTTTTTTTTHRSTTTVEETSVRDSVHLHRLPAPRDERDRVEREGKPVAEGERQEQRALDVRTEDRVHEEHTAGEADGPELSDAPPPASVRRRSSVASSGSGVTGGADAKDLAPGDDAKDQRTGPGFDASPSQQEQQREASAEAEAAAPSPAGSVRDRSRSDGAGTITLTLPSPSSVPARAGGAQRRPSLTEARRRSVAAVPVQEGSRLSVPLQQRKLSFAGAPVGGQRRGDEESGGQRLKSQAQSEEAVSQDIEGESERPRRRPSREADSRRSSTAAPLDRGDDREAGQEADAEEKPEAGAEGAREDRGSSSAEEASSEREARADADQASPSGEEGREVAGSAPETEKGARSEEEEGDEQRDKDTEVRDGGRWEVREPEGESRYFQEEGPYRLEVTEEEENEPVAQSQTSVAPAVSKEGDVAAAAAPSQRTSWRTTGGGDKAYRRSKYPTVEPQLQQKQQQQHKQQKTRVAGVTRGAGSKQVAAGAKTLAVTTMSGENNVGATQKHRQGRRSRGQSGVTVQVAKVRLIPGRPAVEAGTTEANAEESEIREYVRRGDTMRGRDRDEASRKTSTRHAVTNIDTARTVVESYRKSDAVATEAAKKPKRERTFDVEVYVTEMGDTGTQTGSATDGSGKAIKERGSSSKGGGGGSGVRRRSRSHKSLSKSETRGSLHGDKGNARTTGGGNTTDADGSSLADSAATLVDNVPQDDSEQPADGPGNLEREQSGVELDHLLDGQERVAEHGVDEGASADDEGSGDENTTQRNSLTPENGSVGLENGIGAEKIQPALAELQSSQKSPEPLDTKQYSDHDGVGNDSAPQGISDQGNDLKSNGDSNDAREDDIMSNTNTEEKPQMFLEAPEPVESIEGAEEPDDGTQESVTLDEIHAGHSKDDGEGNGAQSHDISANNDTEYTPAETVVPTSEDALSQAREPAMPDEVPFTSQQAQINDSPRNTAAAAQEEGQFIGPRDSADSKPEDVEANDENNAEKLLEAPESAKESESGETNDGQNNISDAKEHIQTTVDKNNEEAVQEASDGENDSPNNDAERSLSGNRKSNEMPETAPEIEAAESKDDLNDASDNQEHVATNADMNSRDAAEGASEKTKDSPDKAEEIPLSVKEDINSENLSHGESGVDAITEETNNDIDNASAKDENDKGSDLKVGEAVNGQAEMDTERSVSVVGTRPGTAVVAEASESKDDENHNEDSINDAIEKTEESAATAKEEHDDDVPDLEAAAEEADMKASVAKADEGNTDSAPVSQEQQAEENELTPTSGIDMIKSSEKTDEQSDKAHIESLADNENSVSRSETHTDINEGSTDAVENDEHVDSVEPAINEPEMNSSTAGDGAGKQSGEDMHEEKYAVPSPASDDVEVSEVVHDEDAAENGTLVGTGDNVEHGQGTESEVVEDDQISKEEANITSASADVALGNDMAGEEEEKKETESVQDPEVHKPDEVVNQHSDVSNEDAEVDVTSNEKNEESQGESGDMPDGKGDSVLKAASDHEVEMTDKEPSHAVVEEVEPSDRQQDAGDEPTLNHGGEDPISSDSAPAVENEDDNAEPILAADEGGGEDKGQGEIHLEGTSGNAEDSGHSNHHMRKEQLEADESAAPEEMKDVKESEGETTNLGDAKADADDEQETVDNLAVNAEEQDATNPEDPSANTKDGKYIETNAVPDDTANDVDAKEVTEEAEASLPAAATDRASPTTDLDTSRAEDDSAFADGTCTSTPSPATSRAEMTSPKDLREGENLDEGILADEPPLNKDSLPSQEEDADGAVDATSSSSGRGSRGTVTEVPIPAVHKPQIRGTKAAKDGGGVKPPRIKAPRGVDVLPTRFKPAPKRNAKDHSIAGTGGVRRVRSDGEKIDQAPVGASRTALTTPEQRLDKGAARLLGRHSRSVNMEEQGVVEIARLQKKLDALREERLACEAKREDLLRRAKFLQSKATSTRDQARDMWRRRYAEEKKITPKLEEESSRWRLELERLHRELLARVEGELRLTGYPRFEQPSNKLSYKIMIAKVLQEIEDLKRRLEYTRISLGAEVRLRTHAEREVKNLREDLLKKKIQVTLTKKETQSVMAPFLRDSFYFVGPI</sequence>